<dbReference type="AlphaFoldDB" id="A0A2K6MG47"/>
<dbReference type="OMA" id="KNEKPFW"/>
<evidence type="ECO:0000256" key="11">
    <source>
        <dbReference type="ARBA" id="ARBA00047090"/>
    </source>
</evidence>
<name>A0A2K6MG47_RHIBE</name>
<dbReference type="Pfam" id="PF05644">
    <property type="entry name" value="Miff"/>
    <property type="match status" value="1"/>
</dbReference>
<keyword evidence="6" id="KW-1133">Transmembrane helix</keyword>
<evidence type="ECO:0000256" key="8">
    <source>
        <dbReference type="ARBA" id="ARBA00023128"/>
    </source>
</evidence>
<organism evidence="14 15">
    <name type="scientific">Rhinopithecus bieti</name>
    <name type="common">Black snub-nosed monkey</name>
    <name type="synonym">Pygathrix bieti</name>
    <dbReference type="NCBI Taxonomy" id="61621"/>
    <lineage>
        <taxon>Eukaryota</taxon>
        <taxon>Metazoa</taxon>
        <taxon>Chordata</taxon>
        <taxon>Craniata</taxon>
        <taxon>Vertebrata</taxon>
        <taxon>Euteleostomi</taxon>
        <taxon>Mammalia</taxon>
        <taxon>Eutheria</taxon>
        <taxon>Euarchontoglires</taxon>
        <taxon>Primates</taxon>
        <taxon>Haplorrhini</taxon>
        <taxon>Catarrhini</taxon>
        <taxon>Cercopithecidae</taxon>
        <taxon>Colobinae</taxon>
        <taxon>Rhinopithecus</taxon>
    </lineage>
</organism>
<dbReference type="STRING" id="61621.ENSRBIP00000034754"/>
<protein>
    <recommendedName>
        <fullName evidence="3 12">Mitochondrial fission factor</fullName>
    </recommendedName>
</protein>
<accession>A0A2K6MG47</accession>
<dbReference type="Ensembl" id="ENSRBIT00000058744.1">
    <property type="protein sequence ID" value="ENSRBIP00000034754.1"/>
    <property type="gene ID" value="ENSRBIG00000041060.1"/>
</dbReference>
<dbReference type="GO" id="GO:0006626">
    <property type="term" value="P:protein targeting to mitochondrion"/>
    <property type="evidence" value="ECO:0007669"/>
    <property type="project" value="TreeGrafter"/>
</dbReference>
<keyword evidence="7" id="KW-0175">Coiled coil</keyword>
<keyword evidence="15" id="KW-1185">Reference proteome</keyword>
<reference evidence="14 15" key="1">
    <citation type="submission" date="2016-06" db="EMBL/GenBank/DDBJ databases">
        <title>Genome of Rhinopithecus bieti.</title>
        <authorList>
            <person name="Wu"/>
            <person name="C.-I. and Zhang"/>
            <person name="Y."/>
        </authorList>
    </citation>
    <scope>NUCLEOTIDE SEQUENCE</scope>
</reference>
<dbReference type="InterPro" id="IPR039433">
    <property type="entry name" value="Mff-like_dom"/>
</dbReference>
<feature type="domain" description="Mff-like" evidence="13">
    <location>
        <begin position="9"/>
        <end position="78"/>
    </location>
</feature>
<evidence type="ECO:0000313" key="15">
    <source>
        <dbReference type="Proteomes" id="UP000233180"/>
    </source>
</evidence>
<reference evidence="14" key="3">
    <citation type="submission" date="2025-09" db="UniProtKB">
        <authorList>
            <consortium name="Ensembl"/>
        </authorList>
    </citation>
    <scope>IDENTIFICATION</scope>
</reference>
<dbReference type="InterPro" id="IPR008518">
    <property type="entry name" value="Mff/Tango-11"/>
</dbReference>
<dbReference type="GO" id="GO:0000266">
    <property type="term" value="P:mitochondrial fission"/>
    <property type="evidence" value="ECO:0007669"/>
    <property type="project" value="UniProtKB-UniRule"/>
</dbReference>
<evidence type="ECO:0000256" key="7">
    <source>
        <dbReference type="ARBA" id="ARBA00023054"/>
    </source>
</evidence>
<evidence type="ECO:0000256" key="4">
    <source>
        <dbReference type="ARBA" id="ARBA00022692"/>
    </source>
</evidence>
<keyword evidence="8 12" id="KW-0496">Mitochondrion</keyword>
<dbReference type="GO" id="GO:0005777">
    <property type="term" value="C:peroxisome"/>
    <property type="evidence" value="ECO:0007669"/>
    <property type="project" value="UniProtKB-SubCell"/>
</dbReference>
<keyword evidence="10 12" id="KW-0576">Peroxisome</keyword>
<evidence type="ECO:0000313" key="14">
    <source>
        <dbReference type="Ensembl" id="ENSRBIP00000034754.1"/>
    </source>
</evidence>
<dbReference type="GO" id="GO:0005741">
    <property type="term" value="C:mitochondrial outer membrane"/>
    <property type="evidence" value="ECO:0007669"/>
    <property type="project" value="UniProtKB-SubCell"/>
</dbReference>
<dbReference type="GeneTree" id="ENSGT00390000009776"/>
<comment type="similarity">
    <text evidence="2 12">Belongs to the Tango11 family.</text>
</comment>
<evidence type="ECO:0000256" key="1">
    <source>
        <dbReference type="ARBA" id="ARBA00002338"/>
    </source>
</evidence>
<dbReference type="PANTHER" id="PTHR16501:SF17">
    <property type="entry name" value="MITOCHONDRIAL FISSION FACTOR"/>
    <property type="match status" value="1"/>
</dbReference>
<sequence length="78" mass="8994">MSENAVHQKGQLVRNDSLLVYGISNTDATTEGTSDDLTVVDAASLRRQIIKLNRCLQLLEEKNEKPFWLLNSWLWFCR</sequence>
<evidence type="ECO:0000256" key="12">
    <source>
        <dbReference type="RuleBase" id="RU368040"/>
    </source>
</evidence>
<evidence type="ECO:0000256" key="10">
    <source>
        <dbReference type="ARBA" id="ARBA00023140"/>
    </source>
</evidence>
<evidence type="ECO:0000256" key="2">
    <source>
        <dbReference type="ARBA" id="ARBA00009806"/>
    </source>
</evidence>
<evidence type="ECO:0000256" key="5">
    <source>
        <dbReference type="ARBA" id="ARBA00022787"/>
    </source>
</evidence>
<comment type="subcellular location">
    <subcellularLocation>
        <location evidence="12">Mitochondrion outer membrane</location>
        <topology evidence="12">Single-pass type IV membrane protein</topology>
    </subcellularLocation>
    <subcellularLocation>
        <location evidence="12">Peroxisome</location>
    </subcellularLocation>
</comment>
<proteinExistence type="inferred from homology"/>
<comment type="function">
    <text evidence="1">Plays a role in mitochondrial and peroxisomal fission. Promotes the recruitment and association of the fission mediator dynamin-related protein 1 (DNM1L) to the mitochondrial surface. May be involved in regulation of synaptic vesicle membrane dynamics by recruitment of DNM1L to clathrin-containing vesicles.</text>
</comment>
<evidence type="ECO:0000259" key="13">
    <source>
        <dbReference type="Pfam" id="PF05644"/>
    </source>
</evidence>
<dbReference type="Proteomes" id="UP000233180">
    <property type="component" value="Unassembled WGS sequence"/>
</dbReference>
<evidence type="ECO:0000256" key="3">
    <source>
        <dbReference type="ARBA" id="ARBA00021235"/>
    </source>
</evidence>
<dbReference type="PANTHER" id="PTHR16501">
    <property type="entry name" value="TRANSPORT AND GOLGI ORGANIZATION PROTEIN 11"/>
    <property type="match status" value="1"/>
</dbReference>
<keyword evidence="5 12" id="KW-1000">Mitochondrion outer membrane</keyword>
<comment type="subunit">
    <text evidence="11">Homodimer. Interacts with DNM1L. Interacts with C11orf65/MFI; the interaction inhibits MFF interaction with DNM1L.</text>
</comment>
<keyword evidence="9" id="KW-0472">Membrane</keyword>
<keyword evidence="4" id="KW-0812">Transmembrane</keyword>
<evidence type="ECO:0000256" key="9">
    <source>
        <dbReference type="ARBA" id="ARBA00023136"/>
    </source>
</evidence>
<dbReference type="GO" id="GO:0090141">
    <property type="term" value="P:positive regulation of mitochondrial fission"/>
    <property type="evidence" value="ECO:0007669"/>
    <property type="project" value="UniProtKB-UniRule"/>
</dbReference>
<evidence type="ECO:0000256" key="6">
    <source>
        <dbReference type="ARBA" id="ARBA00022989"/>
    </source>
</evidence>
<dbReference type="GO" id="GO:0090314">
    <property type="term" value="P:positive regulation of protein targeting to membrane"/>
    <property type="evidence" value="ECO:0007669"/>
    <property type="project" value="UniProtKB-UniRule"/>
</dbReference>
<reference evidence="14" key="2">
    <citation type="submission" date="2025-08" db="UniProtKB">
        <authorList>
            <consortium name="Ensembl"/>
        </authorList>
    </citation>
    <scope>IDENTIFICATION</scope>
</reference>